<dbReference type="InterPro" id="IPR054684">
    <property type="entry name" value="CruF-like_cyanobact"/>
</dbReference>
<evidence type="ECO:0000256" key="1">
    <source>
        <dbReference type="SAM" id="Phobius"/>
    </source>
</evidence>
<dbReference type="NCBIfam" id="NF045693">
    <property type="entry name" value="GCarotHydoxCruF"/>
    <property type="match status" value="1"/>
</dbReference>
<name>A0A7D7QGG9_9NOSO</name>
<proteinExistence type="predicted"/>
<dbReference type="PANTHER" id="PTHR39419:SF1">
    <property type="entry name" value="SLL0814 PROTEIN"/>
    <property type="match status" value="1"/>
</dbReference>
<dbReference type="EMBL" id="CP054698">
    <property type="protein sequence ID" value="QMS89282.1"/>
    <property type="molecule type" value="Genomic_DNA"/>
</dbReference>
<evidence type="ECO:0000313" key="3">
    <source>
        <dbReference type="Proteomes" id="UP000514713"/>
    </source>
</evidence>
<accession>A0A7D7QGG9</accession>
<feature type="transmembrane region" description="Helical" evidence="1">
    <location>
        <begin position="231"/>
        <end position="248"/>
    </location>
</feature>
<feature type="transmembrane region" description="Helical" evidence="1">
    <location>
        <begin position="201"/>
        <end position="219"/>
    </location>
</feature>
<protein>
    <submittedName>
        <fullName evidence="2">Carotenoid biosynthesis protein</fullName>
    </submittedName>
</protein>
<dbReference type="Pfam" id="PF04240">
    <property type="entry name" value="Caroten_synth"/>
    <property type="match status" value="1"/>
</dbReference>
<gene>
    <name evidence="2" type="ORF">HUN01_17470</name>
</gene>
<feature type="transmembrane region" description="Helical" evidence="1">
    <location>
        <begin position="49"/>
        <end position="70"/>
    </location>
</feature>
<organism evidence="2 3">
    <name type="scientific">Nostoc edaphicum CCNP1411</name>
    <dbReference type="NCBI Taxonomy" id="1472755"/>
    <lineage>
        <taxon>Bacteria</taxon>
        <taxon>Bacillati</taxon>
        <taxon>Cyanobacteriota</taxon>
        <taxon>Cyanophyceae</taxon>
        <taxon>Nostocales</taxon>
        <taxon>Nostocaceae</taxon>
        <taxon>Nostoc</taxon>
    </lineage>
</organism>
<feature type="transmembrane region" description="Helical" evidence="1">
    <location>
        <begin position="254"/>
        <end position="274"/>
    </location>
</feature>
<evidence type="ECO:0000313" key="2">
    <source>
        <dbReference type="EMBL" id="QMS89282.1"/>
    </source>
</evidence>
<reference evidence="3" key="1">
    <citation type="submission" date="2020-06" db="EMBL/GenBank/DDBJ databases">
        <title>Nostoc edaphicum CCNP1411 genome.</title>
        <authorList>
            <person name="Fidor A."/>
            <person name="Grabski M."/>
            <person name="Gawor J."/>
            <person name="Gromadka R."/>
            <person name="Wegrzyn G."/>
            <person name="Mazur-Marzec H."/>
        </authorList>
    </citation>
    <scope>NUCLEOTIDE SEQUENCE [LARGE SCALE GENOMIC DNA]</scope>
    <source>
        <strain evidence="3">CCNP1411</strain>
    </source>
</reference>
<feature type="transmembrane region" description="Helical" evidence="1">
    <location>
        <begin position="82"/>
        <end position="105"/>
    </location>
</feature>
<feature type="transmembrane region" description="Helical" evidence="1">
    <location>
        <begin position="117"/>
        <end position="140"/>
    </location>
</feature>
<keyword evidence="1" id="KW-0812">Transmembrane</keyword>
<keyword evidence="1" id="KW-0472">Membrane</keyword>
<dbReference type="InterPro" id="IPR007354">
    <property type="entry name" value="CruF-like"/>
</dbReference>
<sequence length="300" mass="32661">MRQLVIAERVSLIGHIVSTVFGLVGILLVIPNAQVIFNLSELAQTAIQWSMAGGGVVYMILGAAGVFLYATRILGLGRALAFLLPSVFISLGSELLGTSTGFPFGHYSYLSGLGYKIAGLVPFTIPLSWFYLGFVSYLLARAGLEVDKKPNLWRHISAIALGALLLTSWDFVLDPAMSQTSLPFWYWQQPGPFFGMPYQNFAGWLGTSSVFMAVTALLWRNNPINWERSQLNIPFAVYLSNFGFATVMSLTSGFFVPVLLGLLLGVTPAVLLWLKSSSTPVQVLMEPAEISVARVKVAAK</sequence>
<dbReference type="AlphaFoldDB" id="A0A7D7QGG9"/>
<dbReference type="KEGG" id="ned:HUN01_17470"/>
<feature type="transmembrane region" description="Helical" evidence="1">
    <location>
        <begin position="152"/>
        <end position="172"/>
    </location>
</feature>
<keyword evidence="1" id="KW-1133">Transmembrane helix</keyword>
<dbReference type="PANTHER" id="PTHR39419">
    <property type="entry name" value="SLL0814 PROTEIN"/>
    <property type="match status" value="1"/>
</dbReference>
<keyword evidence="3" id="KW-1185">Reference proteome</keyword>
<dbReference type="Proteomes" id="UP000514713">
    <property type="component" value="Chromosome"/>
</dbReference>
<dbReference type="RefSeq" id="WP_181932317.1">
    <property type="nucleotide sequence ID" value="NZ_CP054698.1"/>
</dbReference>
<feature type="transmembrane region" description="Helical" evidence="1">
    <location>
        <begin position="12"/>
        <end position="37"/>
    </location>
</feature>